<evidence type="ECO:0000313" key="2">
    <source>
        <dbReference type="Proteomes" id="UP001162992"/>
    </source>
</evidence>
<keyword evidence="2" id="KW-1185">Reference proteome</keyword>
<evidence type="ECO:0000313" key="1">
    <source>
        <dbReference type="EMBL" id="KAJ7517093.1"/>
    </source>
</evidence>
<dbReference type="Proteomes" id="UP001162992">
    <property type="component" value="Chromosome 21"/>
</dbReference>
<dbReference type="EMBL" id="CM055112">
    <property type="protein sequence ID" value="KAJ7517093.1"/>
    <property type="molecule type" value="Genomic_DNA"/>
</dbReference>
<sequence length="422" mass="47987">MMGKWLSAVKRAFAAPNKSTGNLASSKSDVLSDMKQRKPQKFIRQKRRWSFGSSTFCQTEAEIIKQPKAVENRKTNYSTCNGFATDSAQSKTVFIHILESSEEKAAIKIQRAFRRHLARRTVRVTKGLIRLQSLVKEDTVRSQTRVTLHGLQGLVKIQAQIRAMRIERSERNPAIQKQLWHRRQQEMRHRKTLMDGINHENDWNSSSGSLEEVQSKLHRKQKAILTRERALEYAFSHQLWKTSPKEAEENEMSKPQWEWNWSACWLAPRPWDAVIPYTRNALQSIPEIFMENILGSGTESNTLCANGLIASNKYTSIPPESQLLKLPSNIPIVKPDPVLSPAPKSPSDLAYHITEMKDELVSANCNTPKISKSCSQVALKMTPTREANCGNDESDHKNCIKLSTAPRFMAATQSAKAKFAYR</sequence>
<organism evidence="1 2">
    <name type="scientific">Diphasiastrum complanatum</name>
    <name type="common">Issler's clubmoss</name>
    <name type="synonym">Lycopodium complanatum</name>
    <dbReference type="NCBI Taxonomy" id="34168"/>
    <lineage>
        <taxon>Eukaryota</taxon>
        <taxon>Viridiplantae</taxon>
        <taxon>Streptophyta</taxon>
        <taxon>Embryophyta</taxon>
        <taxon>Tracheophyta</taxon>
        <taxon>Lycopodiopsida</taxon>
        <taxon>Lycopodiales</taxon>
        <taxon>Lycopodiaceae</taxon>
        <taxon>Lycopodioideae</taxon>
        <taxon>Diphasiastrum</taxon>
    </lineage>
</organism>
<comment type="caution">
    <text evidence="1">The sequence shown here is derived from an EMBL/GenBank/DDBJ whole genome shotgun (WGS) entry which is preliminary data.</text>
</comment>
<accession>A0ACC2AHP8</accession>
<reference evidence="2" key="1">
    <citation type="journal article" date="2024" name="Proc. Natl. Acad. Sci. U.S.A.">
        <title>Extraordinary preservation of gene collinearity over three hundred million years revealed in homosporous lycophytes.</title>
        <authorList>
            <person name="Li C."/>
            <person name="Wickell D."/>
            <person name="Kuo L.Y."/>
            <person name="Chen X."/>
            <person name="Nie B."/>
            <person name="Liao X."/>
            <person name="Peng D."/>
            <person name="Ji J."/>
            <person name="Jenkins J."/>
            <person name="Williams M."/>
            <person name="Shu S."/>
            <person name="Plott C."/>
            <person name="Barry K."/>
            <person name="Rajasekar S."/>
            <person name="Grimwood J."/>
            <person name="Han X."/>
            <person name="Sun S."/>
            <person name="Hou Z."/>
            <person name="He W."/>
            <person name="Dai G."/>
            <person name="Sun C."/>
            <person name="Schmutz J."/>
            <person name="Leebens-Mack J.H."/>
            <person name="Li F.W."/>
            <person name="Wang L."/>
        </authorList>
    </citation>
    <scope>NUCLEOTIDE SEQUENCE [LARGE SCALE GENOMIC DNA]</scope>
    <source>
        <strain evidence="2">cv. PW_Plant_1</strain>
    </source>
</reference>
<protein>
    <submittedName>
        <fullName evidence="1">Uncharacterized protein</fullName>
    </submittedName>
</protein>
<name>A0ACC2AHP8_DIPCM</name>
<gene>
    <name evidence="1" type="ORF">O6H91_21G010500</name>
</gene>
<proteinExistence type="predicted"/>